<accession>S9NS85</accession>
<evidence type="ECO:0000256" key="1">
    <source>
        <dbReference type="SAM" id="MobiDB-lite"/>
    </source>
</evidence>
<protein>
    <submittedName>
        <fullName evidence="2">Uncharacterized protein</fullName>
    </submittedName>
</protein>
<dbReference type="AlphaFoldDB" id="S9NS85"/>
<dbReference type="EMBL" id="ANAH02000075">
    <property type="protein sequence ID" value="EPX54980.1"/>
    <property type="molecule type" value="Genomic_DNA"/>
</dbReference>
<feature type="region of interest" description="Disordered" evidence="1">
    <location>
        <begin position="83"/>
        <end position="110"/>
    </location>
</feature>
<reference evidence="2" key="1">
    <citation type="submission" date="2013-05" db="EMBL/GenBank/DDBJ databases">
        <title>Genome assembly of Cystobacter fuscus DSM 2262.</title>
        <authorList>
            <person name="Sharma G."/>
            <person name="Khatri I."/>
            <person name="Kaur C."/>
            <person name="Mayilraj S."/>
            <person name="Subramanian S."/>
        </authorList>
    </citation>
    <scope>NUCLEOTIDE SEQUENCE [LARGE SCALE GENOMIC DNA]</scope>
    <source>
        <strain evidence="2">DSM 2262</strain>
    </source>
</reference>
<sequence length="110" mass="12626">MLHAVGVDPDDGHDPVHKTIIDNRGYYRFNDRLDEVLVYNRALSKWEVWNVLNPGRLSFEPSYWNGNDRQGSNNCYNYTNNKATNTFAQPGPEHPPELQERRRPGGRAGA</sequence>
<organism evidence="2 3">
    <name type="scientific">Cystobacter fuscus (strain ATCC 25194 / DSM 2262 / NBRC 100088 / M29)</name>
    <dbReference type="NCBI Taxonomy" id="1242864"/>
    <lineage>
        <taxon>Bacteria</taxon>
        <taxon>Pseudomonadati</taxon>
        <taxon>Myxococcota</taxon>
        <taxon>Myxococcia</taxon>
        <taxon>Myxococcales</taxon>
        <taxon>Cystobacterineae</taxon>
        <taxon>Archangiaceae</taxon>
        <taxon>Cystobacter</taxon>
    </lineage>
</organism>
<gene>
    <name evidence="2" type="ORF">D187_009719</name>
</gene>
<keyword evidence="3" id="KW-1185">Reference proteome</keyword>
<evidence type="ECO:0000313" key="2">
    <source>
        <dbReference type="EMBL" id="EPX54980.1"/>
    </source>
</evidence>
<dbReference type="RefSeq" id="WP_002630610.1">
    <property type="nucleotide sequence ID" value="NZ_ANAH02000075.1"/>
</dbReference>
<feature type="compositionally biased region" description="Basic and acidic residues" evidence="1">
    <location>
        <begin position="94"/>
        <end position="103"/>
    </location>
</feature>
<proteinExistence type="predicted"/>
<comment type="caution">
    <text evidence="2">The sequence shown here is derived from an EMBL/GenBank/DDBJ whole genome shotgun (WGS) entry which is preliminary data.</text>
</comment>
<dbReference type="Proteomes" id="UP000011682">
    <property type="component" value="Unassembled WGS sequence"/>
</dbReference>
<evidence type="ECO:0000313" key="3">
    <source>
        <dbReference type="Proteomes" id="UP000011682"/>
    </source>
</evidence>
<name>S9NS85_CYSF2</name>